<accession>A0A6A6ECD0</accession>
<feature type="domain" description="C2H2-type" evidence="10">
    <location>
        <begin position="86"/>
        <end position="118"/>
    </location>
</feature>
<keyword evidence="12" id="KW-1185">Reference proteome</keyword>
<keyword evidence="6" id="KW-0804">Transcription</keyword>
<evidence type="ECO:0000256" key="3">
    <source>
        <dbReference type="ARBA" id="ARBA00022771"/>
    </source>
</evidence>
<gene>
    <name evidence="11" type="ORF">K469DRAFT_725428</name>
</gene>
<evidence type="ECO:0000256" key="1">
    <source>
        <dbReference type="ARBA" id="ARBA00004123"/>
    </source>
</evidence>
<proteinExistence type="predicted"/>
<dbReference type="Proteomes" id="UP000800200">
    <property type="component" value="Unassembled WGS sequence"/>
</dbReference>
<dbReference type="InterPro" id="IPR013087">
    <property type="entry name" value="Znf_C2H2_type"/>
</dbReference>
<dbReference type="InterPro" id="IPR051061">
    <property type="entry name" value="Zinc_finger_trans_reg"/>
</dbReference>
<sequence>MLATADSAKNHAAKVHGDRIPCPLAVERNCNDTFTSVTTARRHADSLHRGLRLSYPKAEEFHCKATFTTAYNAKEHVKSLHFKSRVPCPLADEFDCEETFSNLSNANKHAKRHSTSRPRYACERERQPCPLATEEKCDRTFLYAKSAMQHAAAAHGYGQQTMYPCPLAEEYGCEQVFVRKEGAERHADTQHLGIRMRYPCPEAARFSCQVHFLDKNAAARHAKGHTHPVGCSRQGCKAQFKTVEGAWAHESSPDHVAVSTFKLFVCTVPSCRIAVAGKRLVGETTMHRHMEKHVSRGHVQNSVEYPPRQVEEMFRHSRHRLYWQISLGSEEIALENTPHASEEDDETQDNLPSEVPEEELLSFQPGMLSEERRLCILEGNRVLWERKRRPKVSFSNLGLTCVGPDAISNNLVTRRCPNEVVIDLDTARVIQTSHPNTYILSPRCVKCKAHLVMTWHLQAEGVKLHAENIICTEPGCDQQSFHESGMCCRHFALLLLDAQREKTDTAHAKARKTFESAARKQWVYPPKYDIVRRCIDDILQNKRPSSDLVVLDDEYSNSSRQLWEIAMIEQISGDTLINTIVEHPNGVDHGSLEEDLHLRLLSKMKAESVYSPSRGLSIDRMDVHKIAATLRQKGISRDTIFLVWHKHPMDLRLLREFLESSGYDNILPPDENCISLIQLYRENLFKDVPKDQWFWLRLEVVFPLMFPRHDLVGLNHQALVDCQQTRLIYEGANQLCKPVEERGHEWRPDTVARSSQTSILDWVRDRVPNNDNGKTIPPLEDHKY</sequence>
<dbReference type="GO" id="GO:0008270">
    <property type="term" value="F:zinc ion binding"/>
    <property type="evidence" value="ECO:0007669"/>
    <property type="project" value="UniProtKB-KW"/>
</dbReference>
<evidence type="ECO:0000259" key="10">
    <source>
        <dbReference type="PROSITE" id="PS50157"/>
    </source>
</evidence>
<evidence type="ECO:0000256" key="8">
    <source>
        <dbReference type="PROSITE-ProRule" id="PRU00042"/>
    </source>
</evidence>
<keyword evidence="5" id="KW-0805">Transcription regulation</keyword>
<evidence type="ECO:0000256" key="4">
    <source>
        <dbReference type="ARBA" id="ARBA00022833"/>
    </source>
</evidence>
<keyword evidence="4" id="KW-0862">Zinc</keyword>
<keyword evidence="3 8" id="KW-0863">Zinc-finger</keyword>
<name>A0A6A6ECD0_9PEZI</name>
<keyword evidence="2" id="KW-0479">Metal-binding</keyword>
<dbReference type="EMBL" id="ML994627">
    <property type="protein sequence ID" value="KAF2187476.1"/>
    <property type="molecule type" value="Genomic_DNA"/>
</dbReference>
<feature type="region of interest" description="Disordered" evidence="9">
    <location>
        <begin position="336"/>
        <end position="355"/>
    </location>
</feature>
<protein>
    <recommendedName>
        <fullName evidence="10">C2H2-type domain-containing protein</fullName>
    </recommendedName>
</protein>
<keyword evidence="7" id="KW-0539">Nucleus</keyword>
<dbReference type="AlphaFoldDB" id="A0A6A6ECD0"/>
<dbReference type="PANTHER" id="PTHR46179">
    <property type="entry name" value="ZINC FINGER PROTEIN"/>
    <property type="match status" value="1"/>
</dbReference>
<comment type="subcellular location">
    <subcellularLocation>
        <location evidence="1">Nucleus</location>
    </subcellularLocation>
</comment>
<evidence type="ECO:0000256" key="2">
    <source>
        <dbReference type="ARBA" id="ARBA00022723"/>
    </source>
</evidence>
<evidence type="ECO:0000256" key="9">
    <source>
        <dbReference type="SAM" id="MobiDB-lite"/>
    </source>
</evidence>
<evidence type="ECO:0000256" key="5">
    <source>
        <dbReference type="ARBA" id="ARBA00023015"/>
    </source>
</evidence>
<evidence type="ECO:0000256" key="7">
    <source>
        <dbReference type="ARBA" id="ARBA00023242"/>
    </source>
</evidence>
<dbReference type="PROSITE" id="PS50157">
    <property type="entry name" value="ZINC_FINGER_C2H2_2"/>
    <property type="match status" value="1"/>
</dbReference>
<evidence type="ECO:0000313" key="11">
    <source>
        <dbReference type="EMBL" id="KAF2187476.1"/>
    </source>
</evidence>
<evidence type="ECO:0000313" key="12">
    <source>
        <dbReference type="Proteomes" id="UP000800200"/>
    </source>
</evidence>
<dbReference type="PANTHER" id="PTHR46179:SF13">
    <property type="entry name" value="C2H2-TYPE DOMAIN-CONTAINING PROTEIN"/>
    <property type="match status" value="1"/>
</dbReference>
<evidence type="ECO:0000256" key="6">
    <source>
        <dbReference type="ARBA" id="ARBA00023163"/>
    </source>
</evidence>
<dbReference type="GO" id="GO:0005634">
    <property type="term" value="C:nucleus"/>
    <property type="evidence" value="ECO:0007669"/>
    <property type="project" value="UniProtKB-SubCell"/>
</dbReference>
<organism evidence="11 12">
    <name type="scientific">Zopfia rhizophila CBS 207.26</name>
    <dbReference type="NCBI Taxonomy" id="1314779"/>
    <lineage>
        <taxon>Eukaryota</taxon>
        <taxon>Fungi</taxon>
        <taxon>Dikarya</taxon>
        <taxon>Ascomycota</taxon>
        <taxon>Pezizomycotina</taxon>
        <taxon>Dothideomycetes</taxon>
        <taxon>Dothideomycetes incertae sedis</taxon>
        <taxon>Zopfiaceae</taxon>
        <taxon>Zopfia</taxon>
    </lineage>
</organism>
<dbReference type="OrthoDB" id="6077919at2759"/>
<dbReference type="GO" id="GO:0006357">
    <property type="term" value="P:regulation of transcription by RNA polymerase II"/>
    <property type="evidence" value="ECO:0007669"/>
    <property type="project" value="TreeGrafter"/>
</dbReference>
<reference evidence="11" key="1">
    <citation type="journal article" date="2020" name="Stud. Mycol.">
        <title>101 Dothideomycetes genomes: a test case for predicting lifestyles and emergence of pathogens.</title>
        <authorList>
            <person name="Haridas S."/>
            <person name="Albert R."/>
            <person name="Binder M."/>
            <person name="Bloem J."/>
            <person name="Labutti K."/>
            <person name="Salamov A."/>
            <person name="Andreopoulos B."/>
            <person name="Baker S."/>
            <person name="Barry K."/>
            <person name="Bills G."/>
            <person name="Bluhm B."/>
            <person name="Cannon C."/>
            <person name="Castanera R."/>
            <person name="Culley D."/>
            <person name="Daum C."/>
            <person name="Ezra D."/>
            <person name="Gonzalez J."/>
            <person name="Henrissat B."/>
            <person name="Kuo A."/>
            <person name="Liang C."/>
            <person name="Lipzen A."/>
            <person name="Lutzoni F."/>
            <person name="Magnuson J."/>
            <person name="Mondo S."/>
            <person name="Nolan M."/>
            <person name="Ohm R."/>
            <person name="Pangilinan J."/>
            <person name="Park H.-J."/>
            <person name="Ramirez L."/>
            <person name="Alfaro M."/>
            <person name="Sun H."/>
            <person name="Tritt A."/>
            <person name="Yoshinaga Y."/>
            <person name="Zwiers L.-H."/>
            <person name="Turgeon B."/>
            <person name="Goodwin S."/>
            <person name="Spatafora J."/>
            <person name="Crous P."/>
            <person name="Grigoriev I."/>
        </authorList>
    </citation>
    <scope>NUCLEOTIDE SEQUENCE</scope>
    <source>
        <strain evidence="11">CBS 207.26</strain>
    </source>
</reference>